<name>A0ABW9JJB0_9SPHI</name>
<comment type="caution">
    <text evidence="2">The sequence shown here is derived from an EMBL/GenBank/DDBJ whole genome shotgun (WGS) entry which is preliminary data.</text>
</comment>
<dbReference type="PANTHER" id="PTHR35149">
    <property type="entry name" value="SLL5132 PROTEIN"/>
    <property type="match status" value="1"/>
</dbReference>
<dbReference type="InterPro" id="IPR004919">
    <property type="entry name" value="GmrSD_N"/>
</dbReference>
<dbReference type="Proteomes" id="UP001517367">
    <property type="component" value="Unassembled WGS sequence"/>
</dbReference>
<evidence type="ECO:0000313" key="2">
    <source>
        <dbReference type="EMBL" id="MFN0292515.1"/>
    </source>
</evidence>
<accession>A0ABW9JJB0</accession>
<sequence>MQENQIETKSITELLGLNFYIPAYQRGYRWTKNNVLQLLNDIWEYRQESDNRNSFYCLQPIVVRKKEWPDIDGKTISGYELVDGQQRLTTIHRILTCILLERYNKIDLTSRGYKQNIFSIYYETRLESKTFLETSDYNKSKPDLYYMSEALECIKAWFYNNERGIPDDVMDEVRRLLLPFIKEDEKQKGINPEWSVQVIWYEINDEQQKSEDLFTRLNRGKIPLTSAELIKAKFVNADSFKELAQDEKIKRRTQLIQIWDEIENQLNNPKFWGFISNYPLEKYSNKIEYLFDVITQKKPTEKDLLYSFINFFEDTETEATLWAKWIQVEDIYRSLLFWFSDRVLYHKIGYLITTGTSVRFLSDKRKESTKDNFELVIDKLIAESIHLSWEKLNYEKSSHHQDIIKVLLLTNVELMLTNDLGNDLFPFGYFKSIAKSLEHIHSQNIDKINQNSKTEWGPWLNAHINILPQVATDKVKAEKLIREIRSLDINNRSYKYDDFKKHSSQILELIPTEDVNESEYLHNIENLALLGLSENISLSNSVFEVKRRKLIEMDRIGSFIPQATKRIFLKYYSLGNEQPYSIWTKQEREAYLLDIRKCVEKYKPLTDSSNED</sequence>
<reference evidence="2 3" key="1">
    <citation type="submission" date="2024-12" db="EMBL/GenBank/DDBJ databases">
        <authorList>
            <person name="Hu S."/>
        </authorList>
    </citation>
    <scope>NUCLEOTIDE SEQUENCE [LARGE SCALE GENOMIC DNA]</scope>
    <source>
        <strain evidence="2 3">P-25</strain>
    </source>
</reference>
<gene>
    <name evidence="2" type="ORF">E5L68_014010</name>
</gene>
<dbReference type="Pfam" id="PF03235">
    <property type="entry name" value="GmrSD_N"/>
    <property type="match status" value="1"/>
</dbReference>
<proteinExistence type="predicted"/>
<dbReference type="PANTHER" id="PTHR35149:SF2">
    <property type="entry name" value="DUF262 DOMAIN-CONTAINING PROTEIN"/>
    <property type="match status" value="1"/>
</dbReference>
<dbReference type="RefSeq" id="WP_138731098.1">
    <property type="nucleotide sequence ID" value="NZ_SRMP02000025.1"/>
</dbReference>
<keyword evidence="3" id="KW-1185">Reference proteome</keyword>
<organism evidence="2 3">
    <name type="scientific">Pedobacter helvus</name>
    <dbReference type="NCBI Taxonomy" id="2563444"/>
    <lineage>
        <taxon>Bacteria</taxon>
        <taxon>Pseudomonadati</taxon>
        <taxon>Bacteroidota</taxon>
        <taxon>Sphingobacteriia</taxon>
        <taxon>Sphingobacteriales</taxon>
        <taxon>Sphingobacteriaceae</taxon>
        <taxon>Pedobacter</taxon>
    </lineage>
</organism>
<dbReference type="EMBL" id="SRMP02000025">
    <property type="protein sequence ID" value="MFN0292515.1"/>
    <property type="molecule type" value="Genomic_DNA"/>
</dbReference>
<evidence type="ECO:0000259" key="1">
    <source>
        <dbReference type="Pfam" id="PF03235"/>
    </source>
</evidence>
<feature type="domain" description="GmrSD restriction endonucleases N-terminal" evidence="1">
    <location>
        <begin position="18"/>
        <end position="234"/>
    </location>
</feature>
<evidence type="ECO:0000313" key="3">
    <source>
        <dbReference type="Proteomes" id="UP001517367"/>
    </source>
</evidence>
<protein>
    <submittedName>
        <fullName evidence="2">DUF262 domain-containing protein</fullName>
    </submittedName>
</protein>